<proteinExistence type="predicted"/>
<protein>
    <submittedName>
        <fullName evidence="2">Uncharacterized protein</fullName>
    </submittedName>
</protein>
<comment type="caution">
    <text evidence="2">The sequence shown here is derived from an EMBL/GenBank/DDBJ whole genome shotgun (WGS) entry which is preliminary data.</text>
</comment>
<dbReference type="AlphaFoldDB" id="A0A9X0CJC5"/>
<evidence type="ECO:0000313" key="3">
    <source>
        <dbReference type="Proteomes" id="UP001163046"/>
    </source>
</evidence>
<sequence>MSDTLQPSKDWKTWKPIAMPKAGDPGYYRNDMTDWHVDLGGSSSGPPVQIGDTPMTSQLNALLPHKNVTVRRKKTKKSNLKKKGAKKSNKKVSFLLDPNHRVKKTYQET</sequence>
<reference evidence="2" key="1">
    <citation type="submission" date="2023-01" db="EMBL/GenBank/DDBJ databases">
        <title>Genome assembly of the deep-sea coral Lophelia pertusa.</title>
        <authorList>
            <person name="Herrera S."/>
            <person name="Cordes E."/>
        </authorList>
    </citation>
    <scope>NUCLEOTIDE SEQUENCE</scope>
    <source>
        <strain evidence="2">USNM1676648</strain>
        <tissue evidence="2">Polyp</tissue>
    </source>
</reference>
<evidence type="ECO:0000313" key="2">
    <source>
        <dbReference type="EMBL" id="KAJ7358663.1"/>
    </source>
</evidence>
<keyword evidence="3" id="KW-1185">Reference proteome</keyword>
<gene>
    <name evidence="2" type="ORF">OS493_022096</name>
</gene>
<name>A0A9X0CJC5_9CNID</name>
<feature type="compositionally biased region" description="Basic residues" evidence="1">
    <location>
        <begin position="70"/>
        <end position="90"/>
    </location>
</feature>
<feature type="region of interest" description="Disordered" evidence="1">
    <location>
        <begin position="70"/>
        <end position="109"/>
    </location>
</feature>
<accession>A0A9X0CJC5</accession>
<dbReference type="Proteomes" id="UP001163046">
    <property type="component" value="Unassembled WGS sequence"/>
</dbReference>
<organism evidence="2 3">
    <name type="scientific">Desmophyllum pertusum</name>
    <dbReference type="NCBI Taxonomy" id="174260"/>
    <lineage>
        <taxon>Eukaryota</taxon>
        <taxon>Metazoa</taxon>
        <taxon>Cnidaria</taxon>
        <taxon>Anthozoa</taxon>
        <taxon>Hexacorallia</taxon>
        <taxon>Scleractinia</taxon>
        <taxon>Caryophylliina</taxon>
        <taxon>Caryophylliidae</taxon>
        <taxon>Desmophyllum</taxon>
    </lineage>
</organism>
<dbReference type="EMBL" id="MU827316">
    <property type="protein sequence ID" value="KAJ7358663.1"/>
    <property type="molecule type" value="Genomic_DNA"/>
</dbReference>
<evidence type="ECO:0000256" key="1">
    <source>
        <dbReference type="SAM" id="MobiDB-lite"/>
    </source>
</evidence>